<dbReference type="Pfam" id="PF00126">
    <property type="entry name" value="HTH_1"/>
    <property type="match status" value="1"/>
</dbReference>
<dbReference type="Gene3D" id="1.10.10.10">
    <property type="entry name" value="Winged helix-like DNA-binding domain superfamily/Winged helix DNA-binding domain"/>
    <property type="match status" value="1"/>
</dbReference>
<dbReference type="InterPro" id="IPR005119">
    <property type="entry name" value="LysR_subst-bd"/>
</dbReference>
<reference evidence="7" key="1">
    <citation type="submission" date="2023-07" db="EMBL/GenBank/DDBJ databases">
        <title>Defluviimonas sediminis sp. nov., isolated from mangrove sediment.</title>
        <authorList>
            <person name="Liu L."/>
            <person name="Li J."/>
            <person name="Huang Y."/>
            <person name="Pan J."/>
            <person name="Li M."/>
        </authorList>
    </citation>
    <scope>NUCLEOTIDE SEQUENCE [LARGE SCALE GENOMIC DNA]</scope>
    <source>
        <strain evidence="7">FT324</strain>
    </source>
</reference>
<dbReference type="Pfam" id="PF03466">
    <property type="entry name" value="LysR_substrate"/>
    <property type="match status" value="1"/>
</dbReference>
<evidence type="ECO:0000256" key="3">
    <source>
        <dbReference type="ARBA" id="ARBA00023125"/>
    </source>
</evidence>
<organism evidence="6 7">
    <name type="scientific">Albidovulum sediminis</name>
    <dbReference type="NCBI Taxonomy" id="3066345"/>
    <lineage>
        <taxon>Bacteria</taxon>
        <taxon>Pseudomonadati</taxon>
        <taxon>Pseudomonadota</taxon>
        <taxon>Alphaproteobacteria</taxon>
        <taxon>Rhodobacterales</taxon>
        <taxon>Paracoccaceae</taxon>
        <taxon>Albidovulum</taxon>
    </lineage>
</organism>
<dbReference type="SUPFAM" id="SSF46785">
    <property type="entry name" value="Winged helix' DNA-binding domain"/>
    <property type="match status" value="1"/>
</dbReference>
<dbReference type="PROSITE" id="PS50931">
    <property type="entry name" value="HTH_LYSR"/>
    <property type="match status" value="1"/>
</dbReference>
<evidence type="ECO:0000313" key="7">
    <source>
        <dbReference type="Proteomes" id="UP001205601"/>
    </source>
</evidence>
<gene>
    <name evidence="6" type="ORF">N5I32_05025</name>
</gene>
<dbReference type="PANTHER" id="PTHR30118">
    <property type="entry name" value="HTH-TYPE TRANSCRIPTIONAL REGULATOR LEUO-RELATED"/>
    <property type="match status" value="1"/>
</dbReference>
<dbReference type="InterPro" id="IPR000847">
    <property type="entry name" value="LysR_HTH_N"/>
</dbReference>
<evidence type="ECO:0000313" key="6">
    <source>
        <dbReference type="EMBL" id="MCT8328877.1"/>
    </source>
</evidence>
<keyword evidence="7" id="KW-1185">Reference proteome</keyword>
<evidence type="ECO:0000256" key="1">
    <source>
        <dbReference type="ARBA" id="ARBA00009437"/>
    </source>
</evidence>
<dbReference type="Proteomes" id="UP001205601">
    <property type="component" value="Unassembled WGS sequence"/>
</dbReference>
<dbReference type="InterPro" id="IPR037402">
    <property type="entry name" value="YidZ_PBP2"/>
</dbReference>
<proteinExistence type="inferred from homology"/>
<sequence length="308" mass="34036">MNEIELDRIDLNLLVTFDVLMSERSVTRAADKLHRTPSAISHALNRLREQLGDPLMVRVGDRMEPGPFALGLIDDVRPILREIRRVVAPRIGFEPSSSTQGFRLAMPDFPGLVSAIIARAQAEAPGARFDWVPLPRETVRATDAGEIDLAMVFGGETLPDGLEVRDVPEETRATFLRADHPAIPNWGPDEAARWPHLQVITGNASRSPAEAAHLSGAAKRVIGARNPHFSGVAPLLARTDMIATLNRLAVHADVEAFGLRAMPPAMAQPPLRLRFIWSFLYSNDPAQDWMRRVAMKTYLEQQRAAETA</sequence>
<dbReference type="SUPFAM" id="SSF53850">
    <property type="entry name" value="Periplasmic binding protein-like II"/>
    <property type="match status" value="1"/>
</dbReference>
<dbReference type="InterPro" id="IPR036390">
    <property type="entry name" value="WH_DNA-bd_sf"/>
</dbReference>
<dbReference type="RefSeq" id="WP_261494298.1">
    <property type="nucleotide sequence ID" value="NZ_JAOCQF010000001.1"/>
</dbReference>
<keyword evidence="4" id="KW-0804">Transcription</keyword>
<dbReference type="CDD" id="cd08417">
    <property type="entry name" value="PBP2_Nitroaromatics_like"/>
    <property type="match status" value="1"/>
</dbReference>
<dbReference type="InterPro" id="IPR050389">
    <property type="entry name" value="LysR-type_TF"/>
</dbReference>
<evidence type="ECO:0000259" key="5">
    <source>
        <dbReference type="PROSITE" id="PS50931"/>
    </source>
</evidence>
<keyword evidence="2" id="KW-0805">Transcription regulation</keyword>
<feature type="domain" description="HTH lysR-type" evidence="5">
    <location>
        <begin position="9"/>
        <end position="66"/>
    </location>
</feature>
<comment type="similarity">
    <text evidence="1">Belongs to the LysR transcriptional regulatory family.</text>
</comment>
<evidence type="ECO:0000256" key="4">
    <source>
        <dbReference type="ARBA" id="ARBA00023163"/>
    </source>
</evidence>
<dbReference type="EMBL" id="JAOCQF010000001">
    <property type="protein sequence ID" value="MCT8328877.1"/>
    <property type="molecule type" value="Genomic_DNA"/>
</dbReference>
<protein>
    <submittedName>
        <fullName evidence="6">LysR family transcriptional regulator</fullName>
    </submittedName>
</protein>
<dbReference type="InterPro" id="IPR036388">
    <property type="entry name" value="WH-like_DNA-bd_sf"/>
</dbReference>
<comment type="caution">
    <text evidence="6">The sequence shown here is derived from an EMBL/GenBank/DDBJ whole genome shotgun (WGS) entry which is preliminary data.</text>
</comment>
<dbReference type="PANTHER" id="PTHR30118:SF15">
    <property type="entry name" value="TRANSCRIPTIONAL REGULATORY PROTEIN"/>
    <property type="match status" value="1"/>
</dbReference>
<dbReference type="Gene3D" id="3.40.190.10">
    <property type="entry name" value="Periplasmic binding protein-like II"/>
    <property type="match status" value="2"/>
</dbReference>
<name>A0ABT2NIZ1_9RHOB</name>
<accession>A0ABT2NIZ1</accession>
<keyword evidence="3" id="KW-0238">DNA-binding</keyword>
<evidence type="ECO:0000256" key="2">
    <source>
        <dbReference type="ARBA" id="ARBA00023015"/>
    </source>
</evidence>